<dbReference type="Gene3D" id="2.30.30.240">
    <property type="entry name" value="PRC-barrel domain"/>
    <property type="match status" value="1"/>
</dbReference>
<proteinExistence type="predicted"/>
<dbReference type="EMBL" id="LAZR01020928">
    <property type="protein sequence ID" value="KKL87106.1"/>
    <property type="molecule type" value="Genomic_DNA"/>
</dbReference>
<accession>A0A0F9G9L1</accession>
<gene>
    <name evidence="2" type="ORF">LCGC14_1938050</name>
</gene>
<protein>
    <recommendedName>
        <fullName evidence="1">PRC-barrel domain-containing protein</fullName>
    </recommendedName>
</protein>
<dbReference type="SUPFAM" id="SSF50346">
    <property type="entry name" value="PRC-barrel domain"/>
    <property type="match status" value="1"/>
</dbReference>
<comment type="caution">
    <text evidence="2">The sequence shown here is derived from an EMBL/GenBank/DDBJ whole genome shotgun (WGS) entry which is preliminary data.</text>
</comment>
<dbReference type="InterPro" id="IPR027275">
    <property type="entry name" value="PRC-brl_dom"/>
</dbReference>
<evidence type="ECO:0000313" key="2">
    <source>
        <dbReference type="EMBL" id="KKL87106.1"/>
    </source>
</evidence>
<evidence type="ECO:0000259" key="1">
    <source>
        <dbReference type="Pfam" id="PF05239"/>
    </source>
</evidence>
<reference evidence="2" key="1">
    <citation type="journal article" date="2015" name="Nature">
        <title>Complex archaea that bridge the gap between prokaryotes and eukaryotes.</title>
        <authorList>
            <person name="Spang A."/>
            <person name="Saw J.H."/>
            <person name="Jorgensen S.L."/>
            <person name="Zaremba-Niedzwiedzka K."/>
            <person name="Martijn J."/>
            <person name="Lind A.E."/>
            <person name="van Eijk R."/>
            <person name="Schleper C."/>
            <person name="Guy L."/>
            <person name="Ettema T.J."/>
        </authorList>
    </citation>
    <scope>NUCLEOTIDE SEQUENCE</scope>
</reference>
<feature type="domain" description="PRC-barrel" evidence="1">
    <location>
        <begin position="67"/>
        <end position="121"/>
    </location>
</feature>
<sequence length="151" mass="16342">MKTLTTATLALTLAAAGAASADTHVMAPMGTPDNFENRAELIRSRDITGGAVYTFNEAVDEGWDTASVYDQRGEDWNEIGEIEDVILSRDGQMIGVIGEIGGFLDIADKHVIIPVENVRLVAVDDRSYAIVTQLSEEELEALPGVDEGFWN</sequence>
<dbReference type="Pfam" id="PF05239">
    <property type="entry name" value="PRC"/>
    <property type="match status" value="1"/>
</dbReference>
<name>A0A0F9G9L1_9ZZZZ</name>
<dbReference type="InterPro" id="IPR011033">
    <property type="entry name" value="PRC_barrel-like_sf"/>
</dbReference>
<dbReference type="AlphaFoldDB" id="A0A0F9G9L1"/>
<organism evidence="2">
    <name type="scientific">marine sediment metagenome</name>
    <dbReference type="NCBI Taxonomy" id="412755"/>
    <lineage>
        <taxon>unclassified sequences</taxon>
        <taxon>metagenomes</taxon>
        <taxon>ecological metagenomes</taxon>
    </lineage>
</organism>